<dbReference type="CDD" id="cd00829">
    <property type="entry name" value="SCP-x_thiolase"/>
    <property type="match status" value="1"/>
</dbReference>
<sequence>MDEVAIVGVGVYPFGKHLDDTYGKMTSGACKKAIEDANMDGKEVQMAWYGTSAGVGAGYLALGAIGASGIPLTRVENACSGGSCAIRDAYFAIRAGACDIALAMGVEKMHGSTMGKVMGVDTMAEIEKGGPSGEEEDVKAEGKKGIKGMGGITMPGAFAAIANMHMSLYGTTREQLAMVAVKSHKNAAKNPYAQYQKEMTLDEVLNSKMIDDPLTIYQCSPFSDGAAAVILANEKIAKKYTDTPVYIAASAQASGVSTDPEYTSTIIGEAKFPPTLQCIKEATRQAKCEVKDINVFEVHDCFTPAEILHYEDLGLCKKGDGGKFIEDGISEIDGKYPVNPSGGLLSVGHPLGATGVRQAADIVWQLRGERGKLQVEGAEIGLTHTMGWPAMGVVEAMHIFRR</sequence>
<evidence type="ECO:0000256" key="4">
    <source>
        <dbReference type="ARBA" id="ARBA00023055"/>
    </source>
</evidence>
<organism evidence="10 11">
    <name type="scientific">Candidatus Methanolliviera hydrocarbonicum</name>
    <dbReference type="NCBI Taxonomy" id="2491085"/>
    <lineage>
        <taxon>Archaea</taxon>
        <taxon>Methanobacteriati</taxon>
        <taxon>Methanobacteriota</taxon>
        <taxon>Candidatus Methanoliparia</taxon>
        <taxon>Candidatus Methanoliparales</taxon>
        <taxon>Candidatus Methanollivieraceae</taxon>
        <taxon>Candidatus Methanolliviera</taxon>
    </lineage>
</organism>
<dbReference type="PANTHER" id="PTHR42870">
    <property type="entry name" value="ACETYL-COA C-ACETYLTRANSFERASE"/>
    <property type="match status" value="1"/>
</dbReference>
<dbReference type="InterPro" id="IPR020613">
    <property type="entry name" value="Thiolase_CS"/>
</dbReference>
<evidence type="ECO:0000313" key="10">
    <source>
        <dbReference type="EMBL" id="RZN69239.1"/>
    </source>
</evidence>
<reference evidence="10 11" key="1">
    <citation type="journal article" date="2019" name="Nat. Microbiol.">
        <title>Wide diversity of methane and short-chain alkane metabolisms in uncultured archaea.</title>
        <authorList>
            <person name="Borrel G."/>
            <person name="Adam P.S."/>
            <person name="McKay L.J."/>
            <person name="Chen L.X."/>
            <person name="Sierra-Garcia I.N."/>
            <person name="Sieber C.M."/>
            <person name="Letourneur Q."/>
            <person name="Ghozlane A."/>
            <person name="Andersen G.L."/>
            <person name="Li W.J."/>
            <person name="Hallam S.J."/>
            <person name="Muyzer G."/>
            <person name="de Oliveira V.M."/>
            <person name="Inskeep W.P."/>
            <person name="Banfield J.F."/>
            <person name="Gribaldo S."/>
        </authorList>
    </citation>
    <scope>NUCLEOTIDE SEQUENCE [LARGE SCALE GENOMIC DNA]</scope>
    <source>
        <strain evidence="10">NM1b</strain>
    </source>
</reference>
<keyword evidence="3" id="KW-0808">Transferase</keyword>
<comment type="caution">
    <text evidence="10">The sequence shown here is derived from an EMBL/GenBank/DDBJ whole genome shotgun (WGS) entry which is preliminary data.</text>
</comment>
<keyword evidence="2" id="KW-0813">Transport</keyword>
<dbReference type="GO" id="GO:0008299">
    <property type="term" value="P:isoprenoid biosynthetic process"/>
    <property type="evidence" value="ECO:0007669"/>
    <property type="project" value="UniProtKB-KW"/>
</dbReference>
<evidence type="ECO:0000256" key="5">
    <source>
        <dbReference type="ARBA" id="ARBA00023121"/>
    </source>
</evidence>
<dbReference type="Pfam" id="PF00108">
    <property type="entry name" value="Thiolase_N"/>
    <property type="match status" value="1"/>
</dbReference>
<dbReference type="Pfam" id="PF22691">
    <property type="entry name" value="Thiolase_C_1"/>
    <property type="match status" value="1"/>
</dbReference>
<feature type="domain" description="Thiolase N-terminal" evidence="8">
    <location>
        <begin position="4"/>
        <end position="234"/>
    </location>
</feature>
<proteinExistence type="predicted"/>
<dbReference type="PROSITE" id="PS00737">
    <property type="entry name" value="THIOLASE_2"/>
    <property type="match status" value="1"/>
</dbReference>
<dbReference type="InterPro" id="IPR002155">
    <property type="entry name" value="Thiolase"/>
</dbReference>
<evidence type="ECO:0000259" key="8">
    <source>
        <dbReference type="Pfam" id="PF00108"/>
    </source>
</evidence>
<evidence type="ECO:0000313" key="11">
    <source>
        <dbReference type="Proteomes" id="UP000320766"/>
    </source>
</evidence>
<gene>
    <name evidence="10" type="ORF">EF807_04725</name>
</gene>
<dbReference type="InterPro" id="IPR055140">
    <property type="entry name" value="Thiolase_C_2"/>
</dbReference>
<dbReference type="Gene3D" id="3.40.47.10">
    <property type="match status" value="1"/>
</dbReference>
<evidence type="ECO:0000259" key="9">
    <source>
        <dbReference type="Pfam" id="PF22691"/>
    </source>
</evidence>
<keyword evidence="5" id="KW-0446">Lipid-binding</keyword>
<name>A0A520KXM5_9EURY</name>
<dbReference type="GO" id="GO:0008289">
    <property type="term" value="F:lipid binding"/>
    <property type="evidence" value="ECO:0007669"/>
    <property type="project" value="UniProtKB-KW"/>
</dbReference>
<accession>A0A520KXM5</accession>
<dbReference type="SUPFAM" id="SSF53901">
    <property type="entry name" value="Thiolase-like"/>
    <property type="match status" value="2"/>
</dbReference>
<dbReference type="EC" id="2.3.1.176" evidence="1"/>
<evidence type="ECO:0000256" key="1">
    <source>
        <dbReference type="ARBA" id="ARBA00012352"/>
    </source>
</evidence>
<dbReference type="PIRSF" id="PIRSF000429">
    <property type="entry name" value="Ac-CoA_Ac_transf"/>
    <property type="match status" value="1"/>
</dbReference>
<protein>
    <recommendedName>
        <fullName evidence="1">propanoyl-CoA C-acyltransferase</fullName>
        <ecNumber evidence="1">2.3.1.176</ecNumber>
    </recommendedName>
    <alternativeName>
        <fullName evidence="7">Propanoyl-CoA C-acyltransferase</fullName>
    </alternativeName>
</protein>
<keyword evidence="6" id="KW-0414">Isoprene biosynthesis</keyword>
<evidence type="ECO:0000256" key="7">
    <source>
        <dbReference type="ARBA" id="ARBA00032316"/>
    </source>
</evidence>
<evidence type="ECO:0000256" key="3">
    <source>
        <dbReference type="ARBA" id="ARBA00022679"/>
    </source>
</evidence>
<feature type="domain" description="Thiolase C-terminal" evidence="9">
    <location>
        <begin position="279"/>
        <end position="389"/>
    </location>
</feature>
<dbReference type="InterPro" id="IPR020616">
    <property type="entry name" value="Thiolase_N"/>
</dbReference>
<dbReference type="Proteomes" id="UP000320766">
    <property type="component" value="Unassembled WGS sequence"/>
</dbReference>
<evidence type="ECO:0000256" key="6">
    <source>
        <dbReference type="ARBA" id="ARBA00023229"/>
    </source>
</evidence>
<dbReference type="GO" id="GO:0016747">
    <property type="term" value="F:acyltransferase activity, transferring groups other than amino-acyl groups"/>
    <property type="evidence" value="ECO:0007669"/>
    <property type="project" value="InterPro"/>
</dbReference>
<dbReference type="PANTHER" id="PTHR42870:SF1">
    <property type="entry name" value="NON-SPECIFIC LIPID-TRANSFER PROTEIN-LIKE 2"/>
    <property type="match status" value="1"/>
</dbReference>
<dbReference type="GO" id="GO:0006869">
    <property type="term" value="P:lipid transport"/>
    <property type="evidence" value="ECO:0007669"/>
    <property type="project" value="UniProtKB-KW"/>
</dbReference>
<dbReference type="AlphaFoldDB" id="A0A520KXM5"/>
<dbReference type="EMBL" id="RXIL01000083">
    <property type="protein sequence ID" value="RZN69239.1"/>
    <property type="molecule type" value="Genomic_DNA"/>
</dbReference>
<evidence type="ECO:0000256" key="2">
    <source>
        <dbReference type="ARBA" id="ARBA00022448"/>
    </source>
</evidence>
<dbReference type="InterPro" id="IPR016039">
    <property type="entry name" value="Thiolase-like"/>
</dbReference>
<keyword evidence="4" id="KW-0445">Lipid transport</keyword>